<dbReference type="InterPro" id="IPR023346">
    <property type="entry name" value="Lysozyme-like_dom_sf"/>
</dbReference>
<feature type="region of interest" description="Disordered" evidence="1">
    <location>
        <begin position="1"/>
        <end position="51"/>
    </location>
</feature>
<keyword evidence="2" id="KW-1133">Transmembrane helix</keyword>
<accession>A0ABR6BSF1</accession>
<evidence type="ECO:0008006" key="5">
    <source>
        <dbReference type="Google" id="ProtNLM"/>
    </source>
</evidence>
<comment type="caution">
    <text evidence="3">The sequence shown here is derived from an EMBL/GenBank/DDBJ whole genome shotgun (WGS) entry which is preliminary data.</text>
</comment>
<proteinExistence type="predicted"/>
<evidence type="ECO:0000256" key="1">
    <source>
        <dbReference type="SAM" id="MobiDB-lite"/>
    </source>
</evidence>
<keyword evidence="2" id="KW-0472">Membrane</keyword>
<keyword evidence="2" id="KW-0812">Transmembrane</keyword>
<gene>
    <name evidence="3" type="ORF">BC739_007080</name>
</gene>
<dbReference type="EMBL" id="JACJID010000006">
    <property type="protein sequence ID" value="MBA8929847.1"/>
    <property type="molecule type" value="Genomic_DNA"/>
</dbReference>
<dbReference type="Gene3D" id="1.10.530.10">
    <property type="match status" value="1"/>
</dbReference>
<feature type="compositionally biased region" description="Pro residues" evidence="1">
    <location>
        <begin position="1"/>
        <end position="10"/>
    </location>
</feature>
<keyword evidence="4" id="KW-1185">Reference proteome</keyword>
<evidence type="ECO:0000313" key="4">
    <source>
        <dbReference type="Proteomes" id="UP000517916"/>
    </source>
</evidence>
<dbReference type="CDD" id="cd13399">
    <property type="entry name" value="Slt35-like"/>
    <property type="match status" value="1"/>
</dbReference>
<name>A0ABR6BSF1_9PSEU</name>
<reference evidence="3 4" key="1">
    <citation type="submission" date="2020-08" db="EMBL/GenBank/DDBJ databases">
        <title>Genomic Encyclopedia of Archaeal and Bacterial Type Strains, Phase II (KMG-II): from individual species to whole genera.</title>
        <authorList>
            <person name="Goeker M."/>
        </authorList>
    </citation>
    <scope>NUCLEOTIDE SEQUENCE [LARGE SCALE GENOMIC DNA]</scope>
    <source>
        <strain evidence="3 4">DSM 43850</strain>
    </source>
</reference>
<dbReference type="SUPFAM" id="SSF53955">
    <property type="entry name" value="Lysozyme-like"/>
    <property type="match status" value="1"/>
</dbReference>
<dbReference type="PANTHER" id="PTHR30163">
    <property type="entry name" value="MEMBRANE-BOUND LYTIC MUREIN TRANSGLYCOSYLASE B"/>
    <property type="match status" value="1"/>
</dbReference>
<dbReference type="Proteomes" id="UP000517916">
    <property type="component" value="Unassembled WGS sequence"/>
</dbReference>
<evidence type="ECO:0000313" key="3">
    <source>
        <dbReference type="EMBL" id="MBA8929847.1"/>
    </source>
</evidence>
<feature type="compositionally biased region" description="Polar residues" evidence="1">
    <location>
        <begin position="18"/>
        <end position="33"/>
    </location>
</feature>
<sequence length="319" mass="33936">MPDSSPPPWSRSPRSSRGQSTEPSNRLTDTLPRQGSPVPGLDADPPRGRRRRKAGVGEWIGRLFLVGLVVALGAGAIFAISLLGSRNNGPTKPAGPPPFFVPELAVEANAAIPGPASDIPDPDKPGAPPAETFQGWVRRMAYVTDLPERVLVAYAKATLAIRASNPSCHLTWSTLAAVGRIESKHGRYGGSTVTESGEESKPIIGPALDGTQGFLAVPDTDKGELDGDTKWDHAVGPMQFTPETWRMLGVRASGDGKAPDPQNIDDASRTAGRYLCRSGDLSVPKTWWKAVLVYNNSVDYARSVFSSADAYGKVSLTRA</sequence>
<feature type="transmembrane region" description="Helical" evidence="2">
    <location>
        <begin position="59"/>
        <end position="83"/>
    </location>
</feature>
<evidence type="ECO:0000256" key="2">
    <source>
        <dbReference type="SAM" id="Phobius"/>
    </source>
</evidence>
<dbReference type="RefSeq" id="WP_025354434.1">
    <property type="nucleotide sequence ID" value="NZ_BAAABQ010000005.1"/>
</dbReference>
<dbReference type="InterPro" id="IPR043426">
    <property type="entry name" value="MltB-like"/>
</dbReference>
<dbReference type="PANTHER" id="PTHR30163:SF8">
    <property type="entry name" value="LYTIC MUREIN TRANSGLYCOSYLASE"/>
    <property type="match status" value="1"/>
</dbReference>
<protein>
    <recommendedName>
        <fullName evidence="5">Murein transglycosylase</fullName>
    </recommendedName>
</protein>
<organism evidence="3 4">
    <name type="scientific">Kutzneria viridogrisea</name>
    <dbReference type="NCBI Taxonomy" id="47990"/>
    <lineage>
        <taxon>Bacteria</taxon>
        <taxon>Bacillati</taxon>
        <taxon>Actinomycetota</taxon>
        <taxon>Actinomycetes</taxon>
        <taxon>Pseudonocardiales</taxon>
        <taxon>Pseudonocardiaceae</taxon>
        <taxon>Kutzneria</taxon>
    </lineage>
</organism>